<dbReference type="Pfam" id="PF04471">
    <property type="entry name" value="Mrr_cat"/>
    <property type="match status" value="1"/>
</dbReference>
<dbReference type="SUPFAM" id="SSF52980">
    <property type="entry name" value="Restriction endonuclease-like"/>
    <property type="match status" value="1"/>
</dbReference>
<keyword evidence="3" id="KW-0255">Endonuclease</keyword>
<dbReference type="InterPro" id="IPR011856">
    <property type="entry name" value="tRNA_endonuc-like_dom_sf"/>
</dbReference>
<reference evidence="3 4" key="1">
    <citation type="submission" date="2018-11" db="EMBL/GenBank/DDBJ databases">
        <title>The draft genome sequence of Amphritea opalescens ANRC-JH13T.</title>
        <authorList>
            <person name="Fang Z."/>
            <person name="Zhang Y."/>
            <person name="Han X."/>
        </authorList>
    </citation>
    <scope>NUCLEOTIDE SEQUENCE [LARGE SCALE GENOMIC DNA]</scope>
    <source>
        <strain evidence="3 4">ANRC-JH13</strain>
    </source>
</reference>
<keyword evidence="3" id="KW-0540">Nuclease</keyword>
<dbReference type="Pfam" id="PF14338">
    <property type="entry name" value="Mrr_N"/>
    <property type="match status" value="1"/>
</dbReference>
<protein>
    <submittedName>
        <fullName evidence="3">Restriction endonuclease</fullName>
    </submittedName>
</protein>
<dbReference type="RefSeq" id="WP_126157947.1">
    <property type="nucleotide sequence ID" value="NZ_RQXW01000005.1"/>
</dbReference>
<evidence type="ECO:0000259" key="1">
    <source>
        <dbReference type="Pfam" id="PF04471"/>
    </source>
</evidence>
<dbReference type="InterPro" id="IPR052906">
    <property type="entry name" value="Type_IV_Methyl-Rstrct_Enzyme"/>
</dbReference>
<feature type="domain" description="Restriction endonuclease type IV Mrr" evidence="1">
    <location>
        <begin position="163"/>
        <end position="283"/>
    </location>
</feature>
<dbReference type="InterPro" id="IPR025745">
    <property type="entry name" value="Mrr-like_N_dom"/>
</dbReference>
<dbReference type="InterPro" id="IPR011335">
    <property type="entry name" value="Restrct_endonuc-II-like"/>
</dbReference>
<dbReference type="EMBL" id="RQXW01000005">
    <property type="protein sequence ID" value="RTE66348.1"/>
    <property type="molecule type" value="Genomic_DNA"/>
</dbReference>
<dbReference type="InterPro" id="IPR007560">
    <property type="entry name" value="Restrct_endonuc_IV_Mrr"/>
</dbReference>
<dbReference type="PANTHER" id="PTHR30015:SF7">
    <property type="entry name" value="TYPE IV METHYL-DIRECTED RESTRICTION ENZYME ECOKMRR"/>
    <property type="match status" value="1"/>
</dbReference>
<accession>A0A430KSA8</accession>
<dbReference type="OrthoDB" id="9803736at2"/>
<dbReference type="Gene3D" id="3.40.1350.10">
    <property type="match status" value="1"/>
</dbReference>
<dbReference type="AlphaFoldDB" id="A0A430KSA8"/>
<dbReference type="GO" id="GO:0003677">
    <property type="term" value="F:DNA binding"/>
    <property type="evidence" value="ECO:0007669"/>
    <property type="project" value="InterPro"/>
</dbReference>
<comment type="caution">
    <text evidence="3">The sequence shown here is derived from an EMBL/GenBank/DDBJ whole genome shotgun (WGS) entry which is preliminary data.</text>
</comment>
<dbReference type="PANTHER" id="PTHR30015">
    <property type="entry name" value="MRR RESTRICTION SYSTEM PROTEIN"/>
    <property type="match status" value="1"/>
</dbReference>
<dbReference type="GO" id="GO:0015666">
    <property type="term" value="F:restriction endodeoxyribonuclease activity"/>
    <property type="evidence" value="ECO:0007669"/>
    <property type="project" value="TreeGrafter"/>
</dbReference>
<evidence type="ECO:0000259" key="2">
    <source>
        <dbReference type="Pfam" id="PF14338"/>
    </source>
</evidence>
<dbReference type="Proteomes" id="UP000283087">
    <property type="component" value="Unassembled WGS sequence"/>
</dbReference>
<keyword evidence="4" id="KW-1185">Reference proteome</keyword>
<gene>
    <name evidence="3" type="ORF">EH243_07060</name>
</gene>
<evidence type="ECO:0000313" key="3">
    <source>
        <dbReference type="EMBL" id="RTE66348.1"/>
    </source>
</evidence>
<proteinExistence type="predicted"/>
<sequence>MSIPKYNEIMPNILRYLNTNGEQKFRDLEQPLAIEFGLSDAEIIQEYDSGNGTVFLDRISWALSYLTNSGLTERPRRGVYKNTELAQAFLDKPTEEIQIFVKQQMALRTAKQKAEKAEEGQLDESSDLLMENNQTPQEMLNTAHESIRQSTYDQIIDTVLSKTATEFEGLVVKLMERMGYGGQVKNAGTVTQASNDGGIDGIIREDVLGLGKIHIQAKRYAKSNTVGREEVQKFVGALAVAQSNKGVFITTSSYSAGATAYAESLNGTTNLVLINGEQLAKYMYDYSLGMQTKQHIEIKEMDSDFWDGMQNDSKVG</sequence>
<name>A0A430KSA8_9GAMM</name>
<keyword evidence="3" id="KW-0378">Hydrolase</keyword>
<feature type="domain" description="Restriction system protein Mrr-like N-terminal" evidence="2">
    <location>
        <begin position="6"/>
        <end position="90"/>
    </location>
</feature>
<dbReference type="GO" id="GO:0009307">
    <property type="term" value="P:DNA restriction-modification system"/>
    <property type="evidence" value="ECO:0007669"/>
    <property type="project" value="InterPro"/>
</dbReference>
<organism evidence="3 4">
    <name type="scientific">Amphritea opalescens</name>
    <dbReference type="NCBI Taxonomy" id="2490544"/>
    <lineage>
        <taxon>Bacteria</taxon>
        <taxon>Pseudomonadati</taxon>
        <taxon>Pseudomonadota</taxon>
        <taxon>Gammaproteobacteria</taxon>
        <taxon>Oceanospirillales</taxon>
        <taxon>Oceanospirillaceae</taxon>
        <taxon>Amphritea</taxon>
    </lineage>
</organism>
<evidence type="ECO:0000313" key="4">
    <source>
        <dbReference type="Proteomes" id="UP000283087"/>
    </source>
</evidence>